<dbReference type="GO" id="GO:0015031">
    <property type="term" value="P:protein transport"/>
    <property type="evidence" value="ECO:0007669"/>
    <property type="project" value="UniProtKB-KW"/>
</dbReference>
<feature type="region of interest" description="Disordered" evidence="9">
    <location>
        <begin position="96"/>
        <end position="136"/>
    </location>
</feature>
<dbReference type="GO" id="GO:0005737">
    <property type="term" value="C:cytoplasm"/>
    <property type="evidence" value="ECO:0007669"/>
    <property type="project" value="UniProtKB-ARBA"/>
</dbReference>
<dbReference type="InterPro" id="IPR011691">
    <property type="entry name" value="Vesicle_transpt_SFT2"/>
</dbReference>
<dbReference type="VEuPathDB" id="ToxoDB:BESB_044730"/>
<organism evidence="10 11">
    <name type="scientific">Besnoitia besnoiti</name>
    <name type="common">Apicomplexan protozoan</name>
    <dbReference type="NCBI Taxonomy" id="94643"/>
    <lineage>
        <taxon>Eukaryota</taxon>
        <taxon>Sar</taxon>
        <taxon>Alveolata</taxon>
        <taxon>Apicomplexa</taxon>
        <taxon>Conoidasida</taxon>
        <taxon>Coccidia</taxon>
        <taxon>Eucoccidiorida</taxon>
        <taxon>Eimeriorina</taxon>
        <taxon>Sarcocystidae</taxon>
        <taxon>Besnoitia</taxon>
    </lineage>
</organism>
<evidence type="ECO:0000256" key="9">
    <source>
        <dbReference type="SAM" id="MobiDB-lite"/>
    </source>
</evidence>
<evidence type="ECO:0000256" key="2">
    <source>
        <dbReference type="ARBA" id="ARBA00022448"/>
    </source>
</evidence>
<evidence type="ECO:0000256" key="5">
    <source>
        <dbReference type="ARBA" id="ARBA00022989"/>
    </source>
</evidence>
<feature type="transmembrane region" description="Helical" evidence="8">
    <location>
        <begin position="240"/>
        <end position="259"/>
    </location>
</feature>
<dbReference type="RefSeq" id="XP_029220290.1">
    <property type="nucleotide sequence ID" value="XM_029362924.1"/>
</dbReference>
<dbReference type="OrthoDB" id="660759at2759"/>
<sequence>MNKPFSDFADNLSFYGSASQQPGGGSKNGDSFGMISLGPSNPAGECDAAPQRAGTASSMQNLIFGKMFDKGGSSEKSTASGFSTTRSSSAFSSFSEKTSWNPLSQTPPRGSMTHASSQHNGRSDSGGSGSQEEQGLLASSMSAVKDSASRILGNAQNVVAATTQSVTETPLSTQHLLVFGLVAGVGVVFMFLAFLTLPLLVFAPSKFALLFTMGSVCFMVSLAMLRGAKALVAHLSEPTRLPFTVAYGLSLVLTLYATLWAKSYVLTLVFSLVQLIALASFLVSYIPGGKHMLKFIGGALWQMVKKACNCKDARDLQLPL</sequence>
<dbReference type="AlphaFoldDB" id="A0A2A9MJ52"/>
<dbReference type="GO" id="GO:0016020">
    <property type="term" value="C:membrane"/>
    <property type="evidence" value="ECO:0007669"/>
    <property type="project" value="UniProtKB-SubCell"/>
</dbReference>
<dbReference type="GO" id="GO:0012505">
    <property type="term" value="C:endomembrane system"/>
    <property type="evidence" value="ECO:0007669"/>
    <property type="project" value="UniProtKB-ARBA"/>
</dbReference>
<keyword evidence="5 8" id="KW-1133">Transmembrane helix</keyword>
<keyword evidence="11" id="KW-1185">Reference proteome</keyword>
<keyword evidence="2 8" id="KW-0813">Transport</keyword>
<keyword evidence="6 8" id="KW-0472">Membrane</keyword>
<dbReference type="EMBL" id="NWUJ01000003">
    <property type="protein sequence ID" value="PFH36281.1"/>
    <property type="molecule type" value="Genomic_DNA"/>
</dbReference>
<dbReference type="PANTHER" id="PTHR23137:SF36">
    <property type="entry name" value="VESICLE TRANSPORT PROTEIN SFT2C"/>
    <property type="match status" value="1"/>
</dbReference>
<evidence type="ECO:0000313" key="10">
    <source>
        <dbReference type="EMBL" id="PFH36281.1"/>
    </source>
</evidence>
<name>A0A2A9MJ52_BESBE</name>
<feature type="transmembrane region" description="Helical" evidence="8">
    <location>
        <begin position="265"/>
        <end position="286"/>
    </location>
</feature>
<comment type="similarity">
    <text evidence="7 8">Belongs to the SFT2 family.</text>
</comment>
<protein>
    <recommendedName>
        <fullName evidence="8">Vesicle transport protein</fullName>
    </recommendedName>
</protein>
<dbReference type="PANTHER" id="PTHR23137">
    <property type="entry name" value="VESICLE TRANSPORT PROTEIN-RELATED"/>
    <property type="match status" value="1"/>
</dbReference>
<accession>A0A2A9MJ52</accession>
<feature type="compositionally biased region" description="Polar residues" evidence="9">
    <location>
        <begin position="96"/>
        <end position="120"/>
    </location>
</feature>
<dbReference type="GeneID" id="40309403"/>
<comment type="function">
    <text evidence="8">May be involved in fusion of retrograde transport vesicles derived from an endocytic compartment with the Golgi complex.</text>
</comment>
<evidence type="ECO:0000256" key="1">
    <source>
        <dbReference type="ARBA" id="ARBA00004141"/>
    </source>
</evidence>
<feature type="region of interest" description="Disordered" evidence="9">
    <location>
        <begin position="14"/>
        <end position="57"/>
    </location>
</feature>
<evidence type="ECO:0000313" key="11">
    <source>
        <dbReference type="Proteomes" id="UP000224006"/>
    </source>
</evidence>
<dbReference type="STRING" id="94643.A0A2A9MJ52"/>
<feature type="transmembrane region" description="Helical" evidence="8">
    <location>
        <begin position="207"/>
        <end position="228"/>
    </location>
</feature>
<dbReference type="KEGG" id="bbes:BESB_044730"/>
<evidence type="ECO:0000256" key="6">
    <source>
        <dbReference type="ARBA" id="ARBA00023136"/>
    </source>
</evidence>
<dbReference type="GO" id="GO:0016192">
    <property type="term" value="P:vesicle-mediated transport"/>
    <property type="evidence" value="ECO:0007669"/>
    <property type="project" value="InterPro"/>
</dbReference>
<dbReference type="Pfam" id="PF04178">
    <property type="entry name" value="Got1"/>
    <property type="match status" value="1"/>
</dbReference>
<comment type="caution">
    <text evidence="10">The sequence shown here is derived from an EMBL/GenBank/DDBJ whole genome shotgun (WGS) entry which is preliminary data.</text>
</comment>
<evidence type="ECO:0000256" key="4">
    <source>
        <dbReference type="ARBA" id="ARBA00022927"/>
    </source>
</evidence>
<evidence type="ECO:0000256" key="3">
    <source>
        <dbReference type="ARBA" id="ARBA00022692"/>
    </source>
</evidence>
<comment type="subcellular location">
    <subcellularLocation>
        <location evidence="1 8">Membrane</location>
        <topology evidence="1 8">Multi-pass membrane protein</topology>
    </subcellularLocation>
</comment>
<evidence type="ECO:0000256" key="7">
    <source>
        <dbReference type="ARBA" id="ARBA00025800"/>
    </source>
</evidence>
<keyword evidence="4 8" id="KW-0653">Protein transport</keyword>
<gene>
    <name evidence="10" type="ORF">BESB_044730</name>
</gene>
<dbReference type="InterPro" id="IPR007305">
    <property type="entry name" value="Vesicle_transpt_Got1/SFT2"/>
</dbReference>
<dbReference type="Proteomes" id="UP000224006">
    <property type="component" value="Chromosome III"/>
</dbReference>
<proteinExistence type="inferred from homology"/>
<evidence type="ECO:0000256" key="8">
    <source>
        <dbReference type="RuleBase" id="RU363111"/>
    </source>
</evidence>
<reference evidence="10 11" key="1">
    <citation type="submission" date="2017-09" db="EMBL/GenBank/DDBJ databases">
        <title>Genome sequencing of Besnoitia besnoiti strain Bb-Ger1.</title>
        <authorList>
            <person name="Schares G."/>
            <person name="Venepally P."/>
            <person name="Lorenzi H.A."/>
        </authorList>
    </citation>
    <scope>NUCLEOTIDE SEQUENCE [LARGE SCALE GENOMIC DNA]</scope>
    <source>
        <strain evidence="10 11">Bb-Ger1</strain>
    </source>
</reference>
<keyword evidence="3 8" id="KW-0812">Transmembrane</keyword>
<feature type="transmembrane region" description="Helical" evidence="8">
    <location>
        <begin position="176"/>
        <end position="201"/>
    </location>
</feature>